<gene>
    <name evidence="3" type="ORF">SLS56_010160</name>
</gene>
<protein>
    <submittedName>
        <fullName evidence="3">Uncharacterized protein</fullName>
    </submittedName>
</protein>
<dbReference type="Proteomes" id="UP001521116">
    <property type="component" value="Unassembled WGS sequence"/>
</dbReference>
<reference evidence="3 4" key="1">
    <citation type="submission" date="2024-02" db="EMBL/GenBank/DDBJ databases">
        <title>De novo assembly and annotation of 12 fungi associated with fruit tree decline syndrome in Ontario, Canada.</title>
        <authorList>
            <person name="Sulman M."/>
            <person name="Ellouze W."/>
            <person name="Ilyukhin E."/>
        </authorList>
    </citation>
    <scope>NUCLEOTIDE SEQUENCE [LARGE SCALE GENOMIC DNA]</scope>
    <source>
        <strain evidence="3 4">M1-105</strain>
    </source>
</reference>
<evidence type="ECO:0000256" key="2">
    <source>
        <dbReference type="SAM" id="MobiDB-lite"/>
    </source>
</evidence>
<name>A0ABR3SFC3_9PEZI</name>
<evidence type="ECO:0000313" key="3">
    <source>
        <dbReference type="EMBL" id="KAL1619322.1"/>
    </source>
</evidence>
<dbReference type="EMBL" id="JAJVDC020000190">
    <property type="protein sequence ID" value="KAL1619322.1"/>
    <property type="molecule type" value="Genomic_DNA"/>
</dbReference>
<feature type="coiled-coil region" evidence="1">
    <location>
        <begin position="120"/>
        <end position="200"/>
    </location>
</feature>
<organism evidence="3 4">
    <name type="scientific">Neofusicoccum ribis</name>
    <dbReference type="NCBI Taxonomy" id="45134"/>
    <lineage>
        <taxon>Eukaryota</taxon>
        <taxon>Fungi</taxon>
        <taxon>Dikarya</taxon>
        <taxon>Ascomycota</taxon>
        <taxon>Pezizomycotina</taxon>
        <taxon>Dothideomycetes</taxon>
        <taxon>Dothideomycetes incertae sedis</taxon>
        <taxon>Botryosphaeriales</taxon>
        <taxon>Botryosphaeriaceae</taxon>
        <taxon>Neofusicoccum</taxon>
    </lineage>
</organism>
<keyword evidence="1" id="KW-0175">Coiled coil</keyword>
<keyword evidence="4" id="KW-1185">Reference proteome</keyword>
<comment type="caution">
    <text evidence="3">The sequence shown here is derived from an EMBL/GenBank/DDBJ whole genome shotgun (WGS) entry which is preliminary data.</text>
</comment>
<evidence type="ECO:0000313" key="4">
    <source>
        <dbReference type="Proteomes" id="UP001521116"/>
    </source>
</evidence>
<proteinExistence type="predicted"/>
<accession>A0ABR3SFC3</accession>
<evidence type="ECO:0000256" key="1">
    <source>
        <dbReference type="SAM" id="Coils"/>
    </source>
</evidence>
<sequence length="383" mass="42935">MNDPRSPNPARNYAVCEGQGKYNMDFLLSFRNIFISPPLELDKNLRDAGVKPPVTPPPTNTRPDEKISIDVTSPNGHKTPADTGIIQDGEASGRTDARAQRKEAVMFLQKRTHERMLAKEEVIKKQQKDHDEQKADLEQERLALEQEKMAFAQKKLALEQNERAFHQRTVNFYTEANNVLESLNKRLQETRTKSDDFEKMRLETVCHTLKTGMETVQEGKTEAELQVEADESCGPLVKKRTSICTAMDRVATVAAFLDNNGGASEEDYARALAEFQVDLIALFKPISDLANTRGGRTGMLLVTGIPHVLKKEEVVRAIEVISKDMVQVRDIYPGSSSLTVTAVGYFAGCPDELFEGKRYAARDVEILSIGRIRLHLMVLDLES</sequence>
<feature type="region of interest" description="Disordered" evidence="2">
    <location>
        <begin position="43"/>
        <end position="96"/>
    </location>
</feature>